<dbReference type="RefSeq" id="XP_011029748.1">
    <property type="nucleotide sequence ID" value="XM_011031446.1"/>
</dbReference>
<keyword evidence="1" id="KW-0472">Membrane</keyword>
<reference evidence="3" key="1">
    <citation type="submission" date="2025-08" db="UniProtKB">
        <authorList>
            <consortium name="RefSeq"/>
        </authorList>
    </citation>
    <scope>IDENTIFICATION</scope>
</reference>
<accession>A0AAJ6UH13</accession>
<keyword evidence="2" id="KW-1185">Reference proteome</keyword>
<proteinExistence type="predicted"/>
<dbReference type="GeneID" id="105129406"/>
<evidence type="ECO:0000313" key="3">
    <source>
        <dbReference type="RefSeq" id="XP_011029748.1"/>
    </source>
</evidence>
<name>A0AAJ6UH13_POPEU</name>
<organism evidence="2 3">
    <name type="scientific">Populus euphratica</name>
    <name type="common">Euphrates poplar</name>
    <dbReference type="NCBI Taxonomy" id="75702"/>
    <lineage>
        <taxon>Eukaryota</taxon>
        <taxon>Viridiplantae</taxon>
        <taxon>Streptophyta</taxon>
        <taxon>Embryophyta</taxon>
        <taxon>Tracheophyta</taxon>
        <taxon>Spermatophyta</taxon>
        <taxon>Magnoliopsida</taxon>
        <taxon>eudicotyledons</taxon>
        <taxon>Gunneridae</taxon>
        <taxon>Pentapetalae</taxon>
        <taxon>rosids</taxon>
        <taxon>fabids</taxon>
        <taxon>Malpighiales</taxon>
        <taxon>Salicaceae</taxon>
        <taxon>Saliceae</taxon>
        <taxon>Populus</taxon>
    </lineage>
</organism>
<feature type="transmembrane region" description="Helical" evidence="1">
    <location>
        <begin position="63"/>
        <end position="82"/>
    </location>
</feature>
<dbReference type="KEGG" id="peu:105129406"/>
<gene>
    <name evidence="3" type="primary">LOC105129406</name>
</gene>
<keyword evidence="1" id="KW-1133">Transmembrane helix</keyword>
<protein>
    <submittedName>
        <fullName evidence="3">Uncharacterized protein LOC105129406</fullName>
    </submittedName>
</protein>
<evidence type="ECO:0000313" key="2">
    <source>
        <dbReference type="Proteomes" id="UP000694918"/>
    </source>
</evidence>
<dbReference type="Proteomes" id="UP000694918">
    <property type="component" value="Unplaced"/>
</dbReference>
<sequence>MIGQIVRQISNIQLALKQLRSRSMACRRNKGTPRRLRSGKSSLLRWYSRSMAMRRGSTKTTNVVPVIHAAFPVLFASFFAMISPCFFTMLPSTLASTPASSILDRFLPSVSDPIKINKSRDGFYAWVLDFGWKMTYTVEM</sequence>
<keyword evidence="1" id="KW-0812">Transmembrane</keyword>
<dbReference type="AlphaFoldDB" id="A0AAJ6UH13"/>
<evidence type="ECO:0000256" key="1">
    <source>
        <dbReference type="SAM" id="Phobius"/>
    </source>
</evidence>